<name>A0ABN6RXI6_9BACT</name>
<protein>
    <recommendedName>
        <fullName evidence="2">Protein CR006 P-loop domain-containing protein</fullName>
    </recommendedName>
</protein>
<reference evidence="3" key="1">
    <citation type="submission" date="2022-08" db="EMBL/GenBank/DDBJ databases">
        <title>Genome Sequence of the sulphate-reducing bacterium, Pseudodesulfovibrio portus JCM14722.</title>
        <authorList>
            <person name="Kondo R."/>
            <person name="Kataoka T."/>
        </authorList>
    </citation>
    <scope>NUCLEOTIDE SEQUENCE</scope>
    <source>
        <strain evidence="3">JCM 14722</strain>
    </source>
</reference>
<dbReference type="PANTHER" id="PTHR32182:SF22">
    <property type="entry name" value="ATP-DEPENDENT ENDONUCLEASE, OLD FAMILY-RELATED"/>
    <property type="match status" value="1"/>
</dbReference>
<dbReference type="EMBL" id="AP026708">
    <property type="protein sequence ID" value="BDQ34820.1"/>
    <property type="molecule type" value="Genomic_DNA"/>
</dbReference>
<gene>
    <name evidence="3" type="ORF">JCM14722_23620</name>
</gene>
<evidence type="ECO:0000313" key="3">
    <source>
        <dbReference type="EMBL" id="BDQ34820.1"/>
    </source>
</evidence>
<accession>A0ABN6RXI6</accession>
<organism evidence="3 4">
    <name type="scientific">Pseudodesulfovibrio portus</name>
    <dbReference type="NCBI Taxonomy" id="231439"/>
    <lineage>
        <taxon>Bacteria</taxon>
        <taxon>Pseudomonadati</taxon>
        <taxon>Thermodesulfobacteriota</taxon>
        <taxon>Desulfovibrionia</taxon>
        <taxon>Desulfovibrionales</taxon>
        <taxon>Desulfovibrionaceae</taxon>
    </lineage>
</organism>
<dbReference type="Proteomes" id="UP001061361">
    <property type="component" value="Chromosome"/>
</dbReference>
<feature type="coiled-coil region" evidence="1">
    <location>
        <begin position="448"/>
        <end position="489"/>
    </location>
</feature>
<dbReference type="Gene3D" id="3.40.50.300">
    <property type="entry name" value="P-loop containing nucleotide triphosphate hydrolases"/>
    <property type="match status" value="1"/>
</dbReference>
<evidence type="ECO:0000259" key="2">
    <source>
        <dbReference type="Pfam" id="PF13166"/>
    </source>
</evidence>
<proteinExistence type="predicted"/>
<keyword evidence="4" id="KW-1185">Reference proteome</keyword>
<sequence>MISKISNVCDFGPFSKFNWDTTVKDQDDNIIEFNKLNIIYGRNYSGKTTLSRILRSIKQKSVHEDYLNAKFDIEHSTCGSFCQDDLEDIDVDVRVYNSDFVKDNLKWLQDKDGNIQPFAIVGSKNIEIEKKVKTLENEIGNEKSGLTKESEETHKRYLSQKTLADKTEKNLEGKLRDQAREIKNNSVRYNVPTYNIASIKTDIRKVHGKKYTLTEEEQVKHQQTINETVRPNIEPRRVVIPNYEKLVESATNLLTKEISPSKTIKELLEDPNLQEWVRKGSQLHRGKRNLCAFCGNEIPSGLWEKIDAHFNKESETLRKELQTEIEHVDNEIDLFKSKVVVPDASIYSQLRKQIYSQQDEANNFISEYKKNLNKLKKAINKRLNNIFATTTYDNNYDNADKIVIAIENINKSIEQNNLLTSKIDEEKVQARQSLRLHTVQTLLSTIDYDKEKQNILDQNKNRDSLKEERDTLINLIERKRLEIRTLKSELSDETKGAEEVNNYLRHFFGHDALTLSSEKDETGSRFVLKRGEEKAHNLSEGECSLVAFCYFIAKLQEAGFESKNSIIWIDDPISSLDNNHVFFTFSLIENALAKNQNYEQLFISTHNLEFLKYLKRLTWANKEKKANFFIIENDSKCARLRPMPSHLKKYITEFNYLFSVIYKCAHPKPNGEDTFDYYYSFGNNLRKFLEAYLFYKYPNQTKVINKIDRFFDGDHQSTKLVNRVINEYSHLEEIFDRSTTPIDIPEMKKSALYVLDTIKCKDPDQYEALLTSVNIVP</sequence>
<feature type="coiled-coil region" evidence="1">
    <location>
        <begin position="311"/>
        <end position="385"/>
    </location>
</feature>
<keyword evidence="1" id="KW-0175">Coiled coil</keyword>
<dbReference type="SUPFAM" id="SSF52540">
    <property type="entry name" value="P-loop containing nucleoside triphosphate hydrolases"/>
    <property type="match status" value="1"/>
</dbReference>
<dbReference type="PANTHER" id="PTHR32182">
    <property type="entry name" value="DNA REPLICATION AND REPAIR PROTEIN RECF"/>
    <property type="match status" value="1"/>
</dbReference>
<evidence type="ECO:0000256" key="1">
    <source>
        <dbReference type="SAM" id="Coils"/>
    </source>
</evidence>
<dbReference type="RefSeq" id="WP_264981709.1">
    <property type="nucleotide sequence ID" value="NZ_AP026708.1"/>
</dbReference>
<evidence type="ECO:0000313" key="4">
    <source>
        <dbReference type="Proteomes" id="UP001061361"/>
    </source>
</evidence>
<feature type="domain" description="Protein CR006 P-loop" evidence="2">
    <location>
        <begin position="25"/>
        <end position="754"/>
    </location>
</feature>
<dbReference type="Pfam" id="PF13166">
    <property type="entry name" value="AAA_13"/>
    <property type="match status" value="1"/>
</dbReference>
<dbReference type="InterPro" id="IPR027417">
    <property type="entry name" value="P-loop_NTPase"/>
</dbReference>
<dbReference type="InterPro" id="IPR026866">
    <property type="entry name" value="CR006_AAA"/>
</dbReference>